<dbReference type="OrthoDB" id="3437960at2759"/>
<dbReference type="SMART" id="SM00355">
    <property type="entry name" value="ZnF_C2H2"/>
    <property type="match status" value="2"/>
</dbReference>
<evidence type="ECO:0000313" key="8">
    <source>
        <dbReference type="EMBL" id="KAE9409857.1"/>
    </source>
</evidence>
<feature type="region of interest" description="Disordered" evidence="6">
    <location>
        <begin position="104"/>
        <end position="124"/>
    </location>
</feature>
<evidence type="ECO:0000256" key="1">
    <source>
        <dbReference type="ARBA" id="ARBA00022723"/>
    </source>
</evidence>
<dbReference type="PROSITE" id="PS50157">
    <property type="entry name" value="ZINC_FINGER_C2H2_2"/>
    <property type="match status" value="1"/>
</dbReference>
<dbReference type="InterPro" id="IPR013087">
    <property type="entry name" value="Znf_C2H2_type"/>
</dbReference>
<keyword evidence="3 5" id="KW-0863">Zinc-finger</keyword>
<accession>A0A6A4ILZ2</accession>
<feature type="compositionally biased region" description="Basic and acidic residues" evidence="6">
    <location>
        <begin position="109"/>
        <end position="124"/>
    </location>
</feature>
<proteinExistence type="predicted"/>
<dbReference type="Proteomes" id="UP000799118">
    <property type="component" value="Unassembled WGS sequence"/>
</dbReference>
<dbReference type="GO" id="GO:0008270">
    <property type="term" value="F:zinc ion binding"/>
    <property type="evidence" value="ECO:0007669"/>
    <property type="project" value="UniProtKB-KW"/>
</dbReference>
<evidence type="ECO:0000256" key="2">
    <source>
        <dbReference type="ARBA" id="ARBA00022737"/>
    </source>
</evidence>
<keyword evidence="2" id="KW-0677">Repeat</keyword>
<dbReference type="PROSITE" id="PS00028">
    <property type="entry name" value="ZINC_FINGER_C2H2_1"/>
    <property type="match status" value="1"/>
</dbReference>
<gene>
    <name evidence="8" type="ORF">BT96DRAFT_969660</name>
</gene>
<protein>
    <recommendedName>
        <fullName evidence="7">C2H2-type domain-containing protein</fullName>
    </recommendedName>
</protein>
<dbReference type="SUPFAM" id="SSF57667">
    <property type="entry name" value="beta-beta-alpha zinc fingers"/>
    <property type="match status" value="1"/>
</dbReference>
<evidence type="ECO:0000256" key="4">
    <source>
        <dbReference type="ARBA" id="ARBA00022833"/>
    </source>
</evidence>
<evidence type="ECO:0000256" key="5">
    <source>
        <dbReference type="PROSITE-ProRule" id="PRU00042"/>
    </source>
</evidence>
<organism evidence="8 9">
    <name type="scientific">Gymnopus androsaceus JB14</name>
    <dbReference type="NCBI Taxonomy" id="1447944"/>
    <lineage>
        <taxon>Eukaryota</taxon>
        <taxon>Fungi</taxon>
        <taxon>Dikarya</taxon>
        <taxon>Basidiomycota</taxon>
        <taxon>Agaricomycotina</taxon>
        <taxon>Agaricomycetes</taxon>
        <taxon>Agaricomycetidae</taxon>
        <taxon>Agaricales</taxon>
        <taxon>Marasmiineae</taxon>
        <taxon>Omphalotaceae</taxon>
        <taxon>Gymnopus</taxon>
    </lineage>
</organism>
<dbReference type="InterPro" id="IPR036236">
    <property type="entry name" value="Znf_C2H2_sf"/>
</dbReference>
<feature type="domain" description="C2H2-type" evidence="7">
    <location>
        <begin position="149"/>
        <end position="177"/>
    </location>
</feature>
<dbReference type="EMBL" id="ML769386">
    <property type="protein sequence ID" value="KAE9409857.1"/>
    <property type="molecule type" value="Genomic_DNA"/>
</dbReference>
<reference evidence="8" key="1">
    <citation type="journal article" date="2019" name="Environ. Microbiol.">
        <title>Fungal ecological strategies reflected in gene transcription - a case study of two litter decomposers.</title>
        <authorList>
            <person name="Barbi F."/>
            <person name="Kohler A."/>
            <person name="Barry K."/>
            <person name="Baskaran P."/>
            <person name="Daum C."/>
            <person name="Fauchery L."/>
            <person name="Ihrmark K."/>
            <person name="Kuo A."/>
            <person name="LaButti K."/>
            <person name="Lipzen A."/>
            <person name="Morin E."/>
            <person name="Grigoriev I.V."/>
            <person name="Henrissat B."/>
            <person name="Lindahl B."/>
            <person name="Martin F."/>
        </authorList>
    </citation>
    <scope>NUCLEOTIDE SEQUENCE</scope>
    <source>
        <strain evidence="8">JB14</strain>
    </source>
</reference>
<name>A0A6A4ILZ2_9AGAR</name>
<dbReference type="Gene3D" id="3.30.160.60">
    <property type="entry name" value="Classic Zinc Finger"/>
    <property type="match status" value="1"/>
</dbReference>
<evidence type="ECO:0000259" key="7">
    <source>
        <dbReference type="PROSITE" id="PS50157"/>
    </source>
</evidence>
<evidence type="ECO:0000256" key="3">
    <source>
        <dbReference type="ARBA" id="ARBA00022771"/>
    </source>
</evidence>
<keyword evidence="9" id="KW-1185">Reference proteome</keyword>
<dbReference type="AlphaFoldDB" id="A0A6A4ILZ2"/>
<evidence type="ECO:0000313" key="9">
    <source>
        <dbReference type="Proteomes" id="UP000799118"/>
    </source>
</evidence>
<sequence>MEPFPHHPLDDMYNLFPPLDTDDFMSTGATSPSMSEYISNWPTFVVALGQSQVTSLPALPIVVPNSFIPARDAHLAVPVAISSLATSQPQYPTVLDSDSGSSFIGGGRETADHPPSEETSLEWERRVAPETPRGGGRSIRGGGGSIKPFGCTTCGKSYTAKHNLQYHLDYKHRMLQKKIECQYCGKRFTAPRAHVRHLKNRNACPQSPQAK</sequence>
<dbReference type="FunFam" id="3.30.160.60:FF:000100">
    <property type="entry name" value="Zinc finger 45-like"/>
    <property type="match status" value="1"/>
</dbReference>
<keyword evidence="4" id="KW-0862">Zinc</keyword>
<evidence type="ECO:0000256" key="6">
    <source>
        <dbReference type="SAM" id="MobiDB-lite"/>
    </source>
</evidence>
<keyword evidence="1" id="KW-0479">Metal-binding</keyword>